<name>A0A510XXS4_9GAMM</name>
<protein>
    <recommendedName>
        <fullName evidence="3">DUF4124 domain-containing protein</fullName>
    </recommendedName>
</protein>
<feature type="transmembrane region" description="Helical" evidence="2">
    <location>
        <begin position="6"/>
        <end position="22"/>
    </location>
</feature>
<comment type="caution">
    <text evidence="4">The sequence shown here is derived from an EMBL/GenBank/DDBJ whole genome shotgun (WGS) entry which is preliminary data.</text>
</comment>
<dbReference type="InterPro" id="IPR025392">
    <property type="entry name" value="DUF4124"/>
</dbReference>
<evidence type="ECO:0000313" key="4">
    <source>
        <dbReference type="EMBL" id="GEK55739.1"/>
    </source>
</evidence>
<reference evidence="4 5" key="1">
    <citation type="submission" date="2019-07" db="EMBL/GenBank/DDBJ databases">
        <title>Whole genome shotgun sequence of Pseudoalteromonas espejiana NBRC 102222.</title>
        <authorList>
            <person name="Hosoyama A."/>
            <person name="Uohara A."/>
            <person name="Ohji S."/>
            <person name="Ichikawa N."/>
        </authorList>
    </citation>
    <scope>NUCLEOTIDE SEQUENCE [LARGE SCALE GENOMIC DNA]</scope>
    <source>
        <strain evidence="4 5">NBRC 102222</strain>
    </source>
</reference>
<dbReference type="AlphaFoldDB" id="A0A510XXS4"/>
<gene>
    <name evidence="4" type="ORF">PES01_25840</name>
</gene>
<dbReference type="RefSeq" id="WP_089346361.1">
    <property type="nucleotide sequence ID" value="NZ_BJUM01000025.1"/>
</dbReference>
<dbReference type="OrthoDB" id="6079871at2"/>
<organism evidence="4 5">
    <name type="scientific">Pseudoalteromonas espejiana</name>
    <dbReference type="NCBI Taxonomy" id="28107"/>
    <lineage>
        <taxon>Bacteria</taxon>
        <taxon>Pseudomonadati</taxon>
        <taxon>Pseudomonadota</taxon>
        <taxon>Gammaproteobacteria</taxon>
        <taxon>Alteromonadales</taxon>
        <taxon>Pseudoalteromonadaceae</taxon>
        <taxon>Pseudoalteromonas</taxon>
    </lineage>
</organism>
<proteinExistence type="predicted"/>
<sequence length="180" mass="19858">MKYFTYLAISVMIIAVISLFYIKKPDGQTWLSASSISNESQQIKEKMVALSTNTLDQAVQGAKQAGNQIVSSVSNNSHVVKSSGKIYKWQDEDGQWHFSDTPNADGKSIEVTLDARDVTVVAAEDTSILSSNTNTAKKTIQPATPTVYNAESIQKLFEDAEKAKQKLEQRSKEMQNISGY</sequence>
<evidence type="ECO:0000256" key="1">
    <source>
        <dbReference type="SAM" id="Coils"/>
    </source>
</evidence>
<keyword evidence="2" id="KW-1133">Transmembrane helix</keyword>
<dbReference type="Proteomes" id="UP000321419">
    <property type="component" value="Unassembled WGS sequence"/>
</dbReference>
<keyword evidence="2" id="KW-0812">Transmembrane</keyword>
<evidence type="ECO:0000256" key="2">
    <source>
        <dbReference type="SAM" id="Phobius"/>
    </source>
</evidence>
<evidence type="ECO:0000259" key="3">
    <source>
        <dbReference type="Pfam" id="PF13511"/>
    </source>
</evidence>
<feature type="domain" description="DUF4124" evidence="3">
    <location>
        <begin position="84"/>
        <end position="118"/>
    </location>
</feature>
<keyword evidence="2" id="KW-0472">Membrane</keyword>
<feature type="coiled-coil region" evidence="1">
    <location>
        <begin position="150"/>
        <end position="177"/>
    </location>
</feature>
<evidence type="ECO:0000313" key="5">
    <source>
        <dbReference type="Proteomes" id="UP000321419"/>
    </source>
</evidence>
<dbReference type="EMBL" id="BJUM01000025">
    <property type="protein sequence ID" value="GEK55739.1"/>
    <property type="molecule type" value="Genomic_DNA"/>
</dbReference>
<dbReference type="Pfam" id="PF13511">
    <property type="entry name" value="DUF4124"/>
    <property type="match status" value="1"/>
</dbReference>
<keyword evidence="5" id="KW-1185">Reference proteome</keyword>
<keyword evidence="1" id="KW-0175">Coiled coil</keyword>
<accession>A0A510XXS4</accession>